<evidence type="ECO:0000313" key="6">
    <source>
        <dbReference type="EMBL" id="SVC10992.1"/>
    </source>
</evidence>
<keyword evidence="4" id="KW-0862">Zinc</keyword>
<dbReference type="InterPro" id="IPR001261">
    <property type="entry name" value="ArgE/DapE_CS"/>
</dbReference>
<dbReference type="PANTHER" id="PTHR43808">
    <property type="entry name" value="ACETYLORNITHINE DEACETYLASE"/>
    <property type="match status" value="1"/>
</dbReference>
<dbReference type="Gene3D" id="3.40.630.10">
    <property type="entry name" value="Zn peptidases"/>
    <property type="match status" value="1"/>
</dbReference>
<gene>
    <name evidence="6" type="ORF">METZ01_LOCUS263846</name>
</gene>
<dbReference type="PROSITE" id="PS00758">
    <property type="entry name" value="ARGE_DAPE_CPG2_1"/>
    <property type="match status" value="1"/>
</dbReference>
<keyword evidence="2" id="KW-0479">Metal-binding</keyword>
<sequence>MIRIDERGTVDLLKSLIRIDSVNPDLMPGGPGEAEIAVFIEDFMVEVGLEVHVQQAVPGRPNVIGILRGNDPVNGKSLMLNGHTDTVGIGKMEIPPFDPVELDGRIYGRGSADMKSGVTAMLSAAKSIAKSGVSLRGDLIIAAVVDEEYASIGTEALVKGFTADAAIVIEPTDLNITVAHKGFAWIDIDTSGHAAHGSDPAEGVDAIMMMADVLQKLRSFDQSVLRTRS</sequence>
<name>A0A382JI00_9ZZZZ</name>
<proteinExistence type="predicted"/>
<evidence type="ECO:0000256" key="3">
    <source>
        <dbReference type="ARBA" id="ARBA00022801"/>
    </source>
</evidence>
<keyword evidence="3" id="KW-0378">Hydrolase</keyword>
<dbReference type="PANTHER" id="PTHR43808:SF25">
    <property type="entry name" value="PEPTIDASE M20 DIMERISATION DOMAIN-CONTAINING PROTEIN"/>
    <property type="match status" value="1"/>
</dbReference>
<dbReference type="GO" id="GO:0046872">
    <property type="term" value="F:metal ion binding"/>
    <property type="evidence" value="ECO:0007669"/>
    <property type="project" value="UniProtKB-KW"/>
</dbReference>
<dbReference type="InterPro" id="IPR050072">
    <property type="entry name" value="Peptidase_M20A"/>
</dbReference>
<dbReference type="Pfam" id="PF01546">
    <property type="entry name" value="Peptidase_M20"/>
    <property type="match status" value="1"/>
</dbReference>
<feature type="domain" description="Peptidase M20 dimerisation" evidence="5">
    <location>
        <begin position="178"/>
        <end position="222"/>
    </location>
</feature>
<comment type="cofactor">
    <cofactor evidence="1">
        <name>Zn(2+)</name>
        <dbReference type="ChEBI" id="CHEBI:29105"/>
    </cofactor>
</comment>
<dbReference type="Gene3D" id="3.30.70.360">
    <property type="match status" value="1"/>
</dbReference>
<dbReference type="GO" id="GO:0016787">
    <property type="term" value="F:hydrolase activity"/>
    <property type="evidence" value="ECO:0007669"/>
    <property type="project" value="UniProtKB-KW"/>
</dbReference>
<dbReference type="Pfam" id="PF07687">
    <property type="entry name" value="M20_dimer"/>
    <property type="match status" value="1"/>
</dbReference>
<evidence type="ECO:0000256" key="2">
    <source>
        <dbReference type="ARBA" id="ARBA00022723"/>
    </source>
</evidence>
<feature type="non-terminal residue" evidence="6">
    <location>
        <position position="229"/>
    </location>
</feature>
<evidence type="ECO:0000259" key="5">
    <source>
        <dbReference type="Pfam" id="PF07687"/>
    </source>
</evidence>
<evidence type="ECO:0000256" key="1">
    <source>
        <dbReference type="ARBA" id="ARBA00001947"/>
    </source>
</evidence>
<dbReference type="InterPro" id="IPR002933">
    <property type="entry name" value="Peptidase_M20"/>
</dbReference>
<organism evidence="6">
    <name type="scientific">marine metagenome</name>
    <dbReference type="NCBI Taxonomy" id="408172"/>
    <lineage>
        <taxon>unclassified sequences</taxon>
        <taxon>metagenomes</taxon>
        <taxon>ecological metagenomes</taxon>
    </lineage>
</organism>
<dbReference type="AlphaFoldDB" id="A0A382JI00"/>
<dbReference type="SUPFAM" id="SSF53187">
    <property type="entry name" value="Zn-dependent exopeptidases"/>
    <property type="match status" value="1"/>
</dbReference>
<reference evidence="6" key="1">
    <citation type="submission" date="2018-05" db="EMBL/GenBank/DDBJ databases">
        <authorList>
            <person name="Lanie J.A."/>
            <person name="Ng W.-L."/>
            <person name="Kazmierczak K.M."/>
            <person name="Andrzejewski T.M."/>
            <person name="Davidsen T.M."/>
            <person name="Wayne K.J."/>
            <person name="Tettelin H."/>
            <person name="Glass J.I."/>
            <person name="Rusch D."/>
            <person name="Podicherti R."/>
            <person name="Tsui H.-C.T."/>
            <person name="Winkler M.E."/>
        </authorList>
    </citation>
    <scope>NUCLEOTIDE SEQUENCE</scope>
</reference>
<accession>A0A382JI00</accession>
<dbReference type="EMBL" id="UINC01074114">
    <property type="protein sequence ID" value="SVC10992.1"/>
    <property type="molecule type" value="Genomic_DNA"/>
</dbReference>
<dbReference type="InterPro" id="IPR036264">
    <property type="entry name" value="Bact_exopeptidase_dim_dom"/>
</dbReference>
<dbReference type="InterPro" id="IPR011650">
    <property type="entry name" value="Peptidase_M20_dimer"/>
</dbReference>
<dbReference type="SUPFAM" id="SSF55031">
    <property type="entry name" value="Bacterial exopeptidase dimerisation domain"/>
    <property type="match status" value="1"/>
</dbReference>
<protein>
    <recommendedName>
        <fullName evidence="5">Peptidase M20 dimerisation domain-containing protein</fullName>
    </recommendedName>
</protein>
<evidence type="ECO:0000256" key="4">
    <source>
        <dbReference type="ARBA" id="ARBA00022833"/>
    </source>
</evidence>